<feature type="transmembrane region" description="Helical" evidence="1">
    <location>
        <begin position="108"/>
        <end position="127"/>
    </location>
</feature>
<feature type="transmembrane region" description="Helical" evidence="1">
    <location>
        <begin position="21"/>
        <end position="46"/>
    </location>
</feature>
<feature type="transmembrane region" description="Helical" evidence="1">
    <location>
        <begin position="158"/>
        <end position="174"/>
    </location>
</feature>
<feature type="transmembrane region" description="Helical" evidence="1">
    <location>
        <begin position="133"/>
        <end position="151"/>
    </location>
</feature>
<dbReference type="OrthoDB" id="1120881at2"/>
<feature type="transmembrane region" description="Helical" evidence="1">
    <location>
        <begin position="66"/>
        <end position="88"/>
    </location>
</feature>
<name>A0A2P8DNF7_9BACT</name>
<dbReference type="Proteomes" id="UP000240708">
    <property type="component" value="Unassembled WGS sequence"/>
</dbReference>
<feature type="transmembrane region" description="Helical" evidence="1">
    <location>
        <begin position="180"/>
        <end position="200"/>
    </location>
</feature>
<protein>
    <submittedName>
        <fullName evidence="2">Uncharacterized protein</fullName>
    </submittedName>
</protein>
<dbReference type="EMBL" id="PYGF01000018">
    <property type="protein sequence ID" value="PSK98744.1"/>
    <property type="molecule type" value="Genomic_DNA"/>
</dbReference>
<sequence>MKNPQQDLAEIKSMMERSTRFLSLSGLSGVLAGIYAITGAYLAYSWLYSPNVPWGLEASAQIDSPLLTKLTLTGIVVMLLSITTAWALSRKKSKKTASQLWTPAGKRFLKALFIPVAIGGFFCMAFLHQGFFLFIAPATLVFYGMGLWQASHFTLSEIRYLGYGQILLGIIAAFNPMSGLILWTLGFGVLHMIYGSLMYFRYDR</sequence>
<keyword evidence="1" id="KW-1133">Transmembrane helix</keyword>
<keyword evidence="1" id="KW-0812">Transmembrane</keyword>
<proteinExistence type="predicted"/>
<dbReference type="RefSeq" id="WP_106568999.1">
    <property type="nucleotide sequence ID" value="NZ_PYGF01000018.1"/>
</dbReference>
<organism evidence="2 3">
    <name type="scientific">Cecembia rubra</name>
    <dbReference type="NCBI Taxonomy" id="1485585"/>
    <lineage>
        <taxon>Bacteria</taxon>
        <taxon>Pseudomonadati</taxon>
        <taxon>Bacteroidota</taxon>
        <taxon>Cytophagia</taxon>
        <taxon>Cytophagales</taxon>
        <taxon>Cyclobacteriaceae</taxon>
        <taxon>Cecembia</taxon>
    </lineage>
</organism>
<accession>A0A2P8DNF7</accession>
<keyword evidence="1" id="KW-0472">Membrane</keyword>
<comment type="caution">
    <text evidence="2">The sequence shown here is derived from an EMBL/GenBank/DDBJ whole genome shotgun (WGS) entry which is preliminary data.</text>
</comment>
<evidence type="ECO:0000313" key="3">
    <source>
        <dbReference type="Proteomes" id="UP000240708"/>
    </source>
</evidence>
<keyword evidence="3" id="KW-1185">Reference proteome</keyword>
<gene>
    <name evidence="2" type="ORF">CLV48_11831</name>
</gene>
<reference evidence="2 3" key="1">
    <citation type="submission" date="2018-03" db="EMBL/GenBank/DDBJ databases">
        <title>Genomic Encyclopedia of Archaeal and Bacterial Type Strains, Phase II (KMG-II): from individual species to whole genera.</title>
        <authorList>
            <person name="Goeker M."/>
        </authorList>
    </citation>
    <scope>NUCLEOTIDE SEQUENCE [LARGE SCALE GENOMIC DNA]</scope>
    <source>
        <strain evidence="2 3">DSM 28057</strain>
    </source>
</reference>
<evidence type="ECO:0000256" key="1">
    <source>
        <dbReference type="SAM" id="Phobius"/>
    </source>
</evidence>
<dbReference type="AlphaFoldDB" id="A0A2P8DNF7"/>
<evidence type="ECO:0000313" key="2">
    <source>
        <dbReference type="EMBL" id="PSK98744.1"/>
    </source>
</evidence>